<feature type="region of interest" description="Disordered" evidence="1">
    <location>
        <begin position="1"/>
        <end position="20"/>
    </location>
</feature>
<name>A0A820XRS1_9BILA</name>
<comment type="caution">
    <text evidence="2">The sequence shown here is derived from an EMBL/GenBank/DDBJ whole genome shotgun (WGS) entry which is preliminary data.</text>
</comment>
<organism evidence="2 3">
    <name type="scientific">Rotaria magnacalcarata</name>
    <dbReference type="NCBI Taxonomy" id="392030"/>
    <lineage>
        <taxon>Eukaryota</taxon>
        <taxon>Metazoa</taxon>
        <taxon>Spiralia</taxon>
        <taxon>Gnathifera</taxon>
        <taxon>Rotifera</taxon>
        <taxon>Eurotatoria</taxon>
        <taxon>Bdelloidea</taxon>
        <taxon>Philodinida</taxon>
        <taxon>Philodinidae</taxon>
        <taxon>Rotaria</taxon>
    </lineage>
</organism>
<evidence type="ECO:0000313" key="3">
    <source>
        <dbReference type="Proteomes" id="UP000663866"/>
    </source>
</evidence>
<evidence type="ECO:0000256" key="1">
    <source>
        <dbReference type="SAM" id="MobiDB-lite"/>
    </source>
</evidence>
<evidence type="ECO:0000313" key="2">
    <source>
        <dbReference type="EMBL" id="CAF4537479.1"/>
    </source>
</evidence>
<dbReference type="EMBL" id="CAJOBG010058883">
    <property type="protein sequence ID" value="CAF4537479.1"/>
    <property type="molecule type" value="Genomic_DNA"/>
</dbReference>
<dbReference type="Proteomes" id="UP000663866">
    <property type="component" value="Unassembled WGS sequence"/>
</dbReference>
<feature type="non-terminal residue" evidence="2">
    <location>
        <position position="1"/>
    </location>
</feature>
<reference evidence="2" key="1">
    <citation type="submission" date="2021-02" db="EMBL/GenBank/DDBJ databases">
        <authorList>
            <person name="Nowell W R."/>
        </authorList>
    </citation>
    <scope>NUCLEOTIDE SEQUENCE</scope>
</reference>
<accession>A0A820XRS1</accession>
<proteinExistence type="predicted"/>
<protein>
    <submittedName>
        <fullName evidence="2">Uncharacterized protein</fullName>
    </submittedName>
</protein>
<gene>
    <name evidence="2" type="ORF">OVN521_LOCUS42603</name>
</gene>
<sequence>ENTPSRLPAIRDENENEDEGENINIVKRPLSVLSRINSLPTRLLSIHRSGASRAVPIQKV</sequence>
<dbReference type="AlphaFoldDB" id="A0A820XRS1"/>
<keyword evidence="3" id="KW-1185">Reference proteome</keyword>